<evidence type="ECO:0000256" key="8">
    <source>
        <dbReference type="ARBA" id="ARBA00034708"/>
    </source>
</evidence>
<evidence type="ECO:0000256" key="5">
    <source>
        <dbReference type="ARBA" id="ARBA00022989"/>
    </source>
</evidence>
<evidence type="ECO:0000313" key="10">
    <source>
        <dbReference type="EMBL" id="SDY20881.1"/>
    </source>
</evidence>
<keyword evidence="5 9" id="KW-1133">Transmembrane helix</keyword>
<keyword evidence="6" id="KW-0406">Ion transport</keyword>
<reference evidence="11" key="1">
    <citation type="submission" date="2016-10" db="EMBL/GenBank/DDBJ databases">
        <authorList>
            <person name="Varghese N."/>
            <person name="Submissions S."/>
        </authorList>
    </citation>
    <scope>NUCLEOTIDE SEQUENCE [LARGE SCALE GENOMIC DNA]</scope>
    <source>
        <strain evidence="11">CGMCC 1.8975</strain>
    </source>
</reference>
<organism evidence="10 11">
    <name type="scientific">Hymenobacter psychrophilus</name>
    <dbReference type="NCBI Taxonomy" id="651662"/>
    <lineage>
        <taxon>Bacteria</taxon>
        <taxon>Pseudomonadati</taxon>
        <taxon>Bacteroidota</taxon>
        <taxon>Cytophagia</taxon>
        <taxon>Cytophagales</taxon>
        <taxon>Hymenobacteraceae</taxon>
        <taxon>Hymenobacter</taxon>
    </lineage>
</organism>
<dbReference type="GO" id="GO:0005254">
    <property type="term" value="F:chloride channel activity"/>
    <property type="evidence" value="ECO:0007669"/>
    <property type="project" value="InterPro"/>
</dbReference>
<dbReference type="GO" id="GO:0005886">
    <property type="term" value="C:plasma membrane"/>
    <property type="evidence" value="ECO:0007669"/>
    <property type="project" value="UniProtKB-SubCell"/>
</dbReference>
<dbReference type="AlphaFoldDB" id="A0A1H3HZJ1"/>
<dbReference type="PANTHER" id="PTHR33281:SF19">
    <property type="entry name" value="VOLTAGE-DEPENDENT ANION CHANNEL-FORMING PROTEIN YNEE"/>
    <property type="match status" value="1"/>
</dbReference>
<protein>
    <submittedName>
        <fullName evidence="10">Putative membrane protein</fullName>
    </submittedName>
</protein>
<keyword evidence="3" id="KW-1003">Cell membrane</keyword>
<dbReference type="RefSeq" id="WP_092739954.1">
    <property type="nucleotide sequence ID" value="NZ_FNOV01000006.1"/>
</dbReference>
<evidence type="ECO:0000256" key="4">
    <source>
        <dbReference type="ARBA" id="ARBA00022692"/>
    </source>
</evidence>
<feature type="transmembrane region" description="Helical" evidence="9">
    <location>
        <begin position="211"/>
        <end position="230"/>
    </location>
</feature>
<evidence type="ECO:0000256" key="9">
    <source>
        <dbReference type="SAM" id="Phobius"/>
    </source>
</evidence>
<evidence type="ECO:0000256" key="3">
    <source>
        <dbReference type="ARBA" id="ARBA00022475"/>
    </source>
</evidence>
<evidence type="ECO:0000313" key="11">
    <source>
        <dbReference type="Proteomes" id="UP000199249"/>
    </source>
</evidence>
<sequence length="307" mass="35082">MIVYKAGDWWRALWHFHTSSIIRLLLRRVALVAVYNIAVALIVLRYHAVPIQLGREYFSFLGIMLSLLLVFRTNTAYDRYYEGRRVWGQLVSHCRGLAIELNAILPRDAARSRAYYAALISNFPLALKGSLRNNVRYEQFEATPDIIERLQAAESPTVCLLAVLQESIEQLRQAQIIDPVHLLVFKPHLLGMMEVNGVCERIKSTPIPFSYTFFIKMFITLFIGIMPFVLLATSGYWMIPITMVGAYIMLGLVMIAEEIEQPFGTDSNDLPITQLAHKIRVSVHDVLNVELPHFKKALAYPPYSVVR</sequence>
<dbReference type="Pfam" id="PF25539">
    <property type="entry name" value="Bestrophin_2"/>
    <property type="match status" value="1"/>
</dbReference>
<evidence type="ECO:0000256" key="2">
    <source>
        <dbReference type="ARBA" id="ARBA00022448"/>
    </source>
</evidence>
<keyword evidence="7 9" id="KW-0472">Membrane</keyword>
<comment type="subcellular location">
    <subcellularLocation>
        <location evidence="1">Cell membrane</location>
        <topology evidence="1">Multi-pass membrane protein</topology>
    </subcellularLocation>
</comment>
<proteinExistence type="inferred from homology"/>
<dbReference type="OrthoDB" id="445589at2"/>
<feature type="transmembrane region" description="Helical" evidence="9">
    <location>
        <begin position="236"/>
        <end position="256"/>
    </location>
</feature>
<comment type="similarity">
    <text evidence="8">Belongs to the anion channel-forming bestrophin (TC 1.A.46) family.</text>
</comment>
<dbReference type="Proteomes" id="UP000199249">
    <property type="component" value="Unassembled WGS sequence"/>
</dbReference>
<gene>
    <name evidence="10" type="ORF">SAMN04488069_106219</name>
</gene>
<feature type="transmembrane region" description="Helical" evidence="9">
    <location>
        <begin position="57"/>
        <end position="75"/>
    </location>
</feature>
<evidence type="ECO:0000256" key="7">
    <source>
        <dbReference type="ARBA" id="ARBA00023136"/>
    </source>
</evidence>
<dbReference type="EMBL" id="FNOV01000006">
    <property type="protein sequence ID" value="SDY20881.1"/>
    <property type="molecule type" value="Genomic_DNA"/>
</dbReference>
<keyword evidence="2" id="KW-0813">Transport</keyword>
<accession>A0A1H3HZJ1</accession>
<keyword evidence="4 9" id="KW-0812">Transmembrane</keyword>
<evidence type="ECO:0000256" key="6">
    <source>
        <dbReference type="ARBA" id="ARBA00023065"/>
    </source>
</evidence>
<keyword evidence="11" id="KW-1185">Reference proteome</keyword>
<dbReference type="InterPro" id="IPR044669">
    <property type="entry name" value="YneE/VCCN1/2-like"/>
</dbReference>
<name>A0A1H3HZJ1_9BACT</name>
<feature type="transmembrane region" description="Helical" evidence="9">
    <location>
        <begin position="25"/>
        <end position="45"/>
    </location>
</feature>
<dbReference type="PANTHER" id="PTHR33281">
    <property type="entry name" value="UPF0187 PROTEIN YNEE"/>
    <property type="match status" value="1"/>
</dbReference>
<evidence type="ECO:0000256" key="1">
    <source>
        <dbReference type="ARBA" id="ARBA00004651"/>
    </source>
</evidence>